<dbReference type="RefSeq" id="WP_244562923.1">
    <property type="nucleotide sequence ID" value="NZ_LT840184.1"/>
</dbReference>
<reference evidence="2 3" key="1">
    <citation type="submission" date="2017-04" db="EMBL/GenBank/DDBJ databases">
        <authorList>
            <person name="Afonso C.L."/>
            <person name="Miller P.J."/>
            <person name="Scott M.A."/>
            <person name="Spackman E."/>
            <person name="Goraichik I."/>
            <person name="Dimitrov K.M."/>
            <person name="Suarez D.L."/>
            <person name="Swayne D.E."/>
        </authorList>
    </citation>
    <scope>NUCLEOTIDE SEQUENCE [LARGE SCALE GENOMIC DNA]</scope>
    <source>
        <strain evidence="2 3">N3/975</strain>
    </source>
</reference>
<sequence length="66" mass="7524">MSEASEPVRRKTSRWKIALRIMVPIFLLLALAGGMVFGYVILGKQDIGEAFKWSTWKHVFDLVFAP</sequence>
<keyword evidence="2" id="KW-0240">DNA-directed RNA polymerase</keyword>
<keyword evidence="1" id="KW-0472">Membrane</keyword>
<dbReference type="AlphaFoldDB" id="A0A1X7GAX3"/>
<dbReference type="EMBL" id="LT840184">
    <property type="protein sequence ID" value="SMF66991.1"/>
    <property type="molecule type" value="Genomic_DNA"/>
</dbReference>
<dbReference type="Proteomes" id="UP000192940">
    <property type="component" value="Chromosome I"/>
</dbReference>
<gene>
    <name evidence="2" type="ORF">SAMN05661091_0321</name>
</gene>
<keyword evidence="1" id="KW-1133">Transmembrane helix</keyword>
<proteinExistence type="predicted"/>
<evidence type="ECO:0000313" key="3">
    <source>
        <dbReference type="Proteomes" id="UP000192940"/>
    </source>
</evidence>
<protein>
    <submittedName>
        <fullName evidence="2">DNA-directed RNA polymerase subunit beta</fullName>
    </submittedName>
</protein>
<keyword evidence="3" id="KW-1185">Reference proteome</keyword>
<evidence type="ECO:0000313" key="2">
    <source>
        <dbReference type="EMBL" id="SMF66991.1"/>
    </source>
</evidence>
<dbReference type="GO" id="GO:0000428">
    <property type="term" value="C:DNA-directed RNA polymerase complex"/>
    <property type="evidence" value="ECO:0007669"/>
    <property type="project" value="UniProtKB-KW"/>
</dbReference>
<keyword evidence="2" id="KW-0804">Transcription</keyword>
<evidence type="ECO:0000256" key="1">
    <source>
        <dbReference type="SAM" id="Phobius"/>
    </source>
</evidence>
<name>A0A1X7GAX3_9BACL</name>
<dbReference type="Pfam" id="PF11772">
    <property type="entry name" value="EpuA"/>
    <property type="match status" value="1"/>
</dbReference>
<accession>A0A1X7GAX3</accession>
<organism evidence="2 3">
    <name type="scientific">Paenibacillus uliginis N3/975</name>
    <dbReference type="NCBI Taxonomy" id="1313296"/>
    <lineage>
        <taxon>Bacteria</taxon>
        <taxon>Bacillati</taxon>
        <taxon>Bacillota</taxon>
        <taxon>Bacilli</taxon>
        <taxon>Bacillales</taxon>
        <taxon>Paenibacillaceae</taxon>
        <taxon>Paenibacillus</taxon>
    </lineage>
</organism>
<dbReference type="STRING" id="1313296.SAMN05661091_0321"/>
<keyword evidence="1" id="KW-0812">Transmembrane</keyword>
<dbReference type="InterPro" id="IPR024596">
    <property type="entry name" value="RNApol_su_b/EpuA"/>
</dbReference>
<feature type="transmembrane region" description="Helical" evidence="1">
    <location>
        <begin position="21"/>
        <end position="42"/>
    </location>
</feature>